<evidence type="ECO:0000313" key="4">
    <source>
        <dbReference type="Proteomes" id="UP000829354"/>
    </source>
</evidence>
<dbReference type="PANTHER" id="PTHR22588:SF7">
    <property type="entry name" value="VWFA DOMAIN-CONTAINING PROTEIN"/>
    <property type="match status" value="1"/>
</dbReference>
<dbReference type="PANTHER" id="PTHR22588">
    <property type="entry name" value="VWFA DOMAIN-CONTAINING PROTEIN"/>
    <property type="match status" value="1"/>
</dbReference>
<keyword evidence="1" id="KW-1133">Transmembrane helix</keyword>
<dbReference type="InterPro" id="IPR002035">
    <property type="entry name" value="VWF_A"/>
</dbReference>
<feature type="domain" description="VWFA" evidence="2">
    <location>
        <begin position="1292"/>
        <end position="1471"/>
    </location>
</feature>
<feature type="domain" description="VWFA" evidence="2">
    <location>
        <begin position="446"/>
        <end position="584"/>
    </location>
</feature>
<sequence>MGCLDFFKKLKLREWVNIGFFLVSLAMLIAGSVMLAIAIASEPPMPPYYEMPTTTAAPTIQPVVIFATSFVSGIAWSTDYTNPNSNSFKTLATSISNNITSAYSQNKFGTAPLSTQINAFKQDNNGVDFYAELIYPDTTATTTSVTNALSSLGYMTNAFISSTSQCSGLASPLQGVTTNPTLNPSNGPLVTTQPMIMGAVCDASNIALTNIFLVDVSVPIIGTLDDKLSKISAYLNNAASLVNLDQTNRWNNQEFRLVVYGANEPIPLGRARSQNSWNSVVANLNSTVVNPVNADGHQLTDALRFVYNNYRTLPGFAGNIIVVADGFDFDEAQSSTTIANALKSQYFYSLGVILMSTSQAQQGIVQQLASDYAYFYPIDSVDYLMNTAVLQTQAQWICSAYYPTAAPPTPPPTRLPLITTQGTTTIPNARTTVNPLLPPIAQCKQNVLFLIDQSQTLLLDGGYSNAIQFAKNTANALSSYNPQTTFAFVVFNGFVVSESSQYDNLATFVSLLSNVPQSVGTSDVTVGFNEALNFIQTKSQYNDDSVTSLLYYITDGNDYKGVIPNVYNTTLNIRSQMQTQIIGVDLIETMQSKNNVQKTIQYGVYDDYAQSIYVGVAQPSDVLDPKVTNSTNYQLTCKDSSNCYVGLTFVIETSQAEGSNYVDVQTRAVLNVLSYYQSMISPFKMSVSMIYFSAPDNLIPNQSGQSASLFDQVTDAMSAINTLNITVFSLGAASDLQLGFSLTASSLRNGYSQDNNMVVFFARGAYEKLSNCCPDPSADAATVRSLATVQGVVIGPYSSKPQLDALTGSNSIDANSIIGTTALDTADNRASVAKQISDAILPKINSFINNQYCPGIPQFVNPPCEDPIDTLILLHADDKNNWNSILNFTANQLVPDLLGATGSSSSRALTTSTPMNFAIASYYYLDVLIHADFNYLYSPSDYQSLIKSITFRATKGTATLSTAYKKAIEIFQDGRAFASKNVILITDTMDISDMENAFSEHDAMVQLVGGYTSALTINTNTIPGADYQININQLNINNKYSNRQLANSLTQHTCTYLPMQPPTSPPVPPSPTLPGPIPTVKARNVWPDITILVDTSISADNAMSDLLFEKLRAFLDILLGKYSVGEKGSRFTIATYDGDSVQYSCIFAQINNYYDLSSCRNEQFSFFSKTHQTYRNIASALSNIRQNVYENSTSGYRSLNENFLIVFTLGSSSTPFSQELSNIQRKGIRTIAVGLSSSMSNTQLSAFAQSAYMVSNWNSSYTGIDTNYDLADRIYQTTTKKRSPSSSNFYANIVYIVDQSASTYTDHTNIVQFVSDSVTPYLLATTKTKISIVPFSDGVISALSLTSSPLELDQYVSSWKSSLSSSSYTANVGSAIQYVSNMIGTTEDRPTYIVYVIGGSNLTGTSYSKQLLSNCQLYAANYNISTASSYNDLVTSQNNIFSVSSSNSLVDRVAPFDVTSPNPILQLAAAINDNQQAKDSVSFPTSSIAADIILLLDETGLTDSDFSNMKKFLQDFTSQFTVGPTSTQFALQTYNGRTIPHDGFHLFESTSNNVVNQRIQQLTLAKATENSTDADLAGAIEQEVFFFLTEANGWRDDVTTYTIILSHADSFYTRDTSTAMQVKNMTTVFALGLNNMRFDYVRNFTNTGFYETVNNVSSLSINSPAVQDLIHFLDNDYKSSVYPEPIPVKDAVKADFIFLVDNTLGSGFTPNVRSFLNSFVENVGNFSTSGNDTKLALVTYGKSVNTAWNLGDLQDIISLKNQISKFQIVTSDSGSSNLRRAIDSVILNEQSFGVASNRPNYIIVISGSQTISPNIDGATSRHLNTRYSTFVIQTNFDNTTYTYTPQVLGTQMGSDRVAHSPDLQYGNSRLNGLEPWISKEYMAWALTFPETI</sequence>
<dbReference type="InterPro" id="IPR052229">
    <property type="entry name" value="Collagen-VI/PIF"/>
</dbReference>
<dbReference type="Gene3D" id="3.40.50.410">
    <property type="entry name" value="von Willebrand factor, type A domain"/>
    <property type="match status" value="5"/>
</dbReference>
<dbReference type="EMBL" id="CP092625">
    <property type="protein sequence ID" value="UMM38888.1"/>
    <property type="molecule type" value="Genomic_DNA"/>
</dbReference>
<keyword evidence="1" id="KW-0472">Membrane</keyword>
<dbReference type="Pfam" id="PF00092">
    <property type="entry name" value="VWA"/>
    <property type="match status" value="4"/>
</dbReference>
<dbReference type="SMART" id="SM00327">
    <property type="entry name" value="VWA"/>
    <property type="match status" value="6"/>
</dbReference>
<dbReference type="SUPFAM" id="SSF53300">
    <property type="entry name" value="vWA-like"/>
    <property type="match status" value="8"/>
</dbReference>
<dbReference type="CDD" id="cd00198">
    <property type="entry name" value="vWFA"/>
    <property type="match status" value="2"/>
</dbReference>
<keyword evidence="4" id="KW-1185">Reference proteome</keyword>
<evidence type="ECO:0000313" key="3">
    <source>
        <dbReference type="EMBL" id="UMM38888.1"/>
    </source>
</evidence>
<gene>
    <name evidence="3" type="ORF">L5515_016172</name>
</gene>
<evidence type="ECO:0000259" key="2">
    <source>
        <dbReference type="PROSITE" id="PS50234"/>
    </source>
</evidence>
<feature type="domain" description="VWFA" evidence="2">
    <location>
        <begin position="1088"/>
        <end position="1278"/>
    </location>
</feature>
<dbReference type="Gene3D" id="3.30.70.960">
    <property type="entry name" value="SEA domain"/>
    <property type="match status" value="1"/>
</dbReference>
<organism evidence="3 4">
    <name type="scientific">Caenorhabditis briggsae</name>
    <dbReference type="NCBI Taxonomy" id="6238"/>
    <lineage>
        <taxon>Eukaryota</taxon>
        <taxon>Metazoa</taxon>
        <taxon>Ecdysozoa</taxon>
        <taxon>Nematoda</taxon>
        <taxon>Chromadorea</taxon>
        <taxon>Rhabditida</taxon>
        <taxon>Rhabditina</taxon>
        <taxon>Rhabditomorpha</taxon>
        <taxon>Rhabditoidea</taxon>
        <taxon>Rhabditidae</taxon>
        <taxon>Peloderinae</taxon>
        <taxon>Caenorhabditis</taxon>
    </lineage>
</organism>
<evidence type="ECO:0000256" key="1">
    <source>
        <dbReference type="SAM" id="Phobius"/>
    </source>
</evidence>
<dbReference type="Proteomes" id="UP000829354">
    <property type="component" value="Chromosome X"/>
</dbReference>
<keyword evidence="1" id="KW-0812">Transmembrane</keyword>
<dbReference type="InterPro" id="IPR000082">
    <property type="entry name" value="SEA_dom"/>
</dbReference>
<reference evidence="3 4" key="1">
    <citation type="submission" date="2022-04" db="EMBL/GenBank/DDBJ databases">
        <title>Chromosome-level reference genomes for two strains of Caenorhabditis briggsae: an improved platform for comparative genomics.</title>
        <authorList>
            <person name="Stevens L."/>
            <person name="Andersen E."/>
        </authorList>
    </citation>
    <scope>NUCLEOTIDE SEQUENCE [LARGE SCALE GENOMIC DNA]</scope>
    <source>
        <strain evidence="3">VX34</strain>
        <tissue evidence="3">Whole-organism</tissue>
    </source>
</reference>
<feature type="domain" description="VWFA" evidence="2">
    <location>
        <begin position="1695"/>
        <end position="1877"/>
    </location>
</feature>
<name>A0AAE9JPJ8_CAEBR</name>
<proteinExistence type="predicted"/>
<dbReference type="InterPro" id="IPR036465">
    <property type="entry name" value="vWFA_dom_sf"/>
</dbReference>
<dbReference type="InterPro" id="IPR036364">
    <property type="entry name" value="SEA_dom_sf"/>
</dbReference>
<feature type="domain" description="VWFA" evidence="2">
    <location>
        <begin position="1491"/>
        <end position="1692"/>
    </location>
</feature>
<feature type="transmembrane region" description="Helical" evidence="1">
    <location>
        <begin position="15"/>
        <end position="40"/>
    </location>
</feature>
<dbReference type="SUPFAM" id="SSF82671">
    <property type="entry name" value="SEA domain"/>
    <property type="match status" value="1"/>
</dbReference>
<dbReference type="PROSITE" id="PS50234">
    <property type="entry name" value="VWFA"/>
    <property type="match status" value="5"/>
</dbReference>
<dbReference type="Pfam" id="PF01390">
    <property type="entry name" value="SEA"/>
    <property type="match status" value="1"/>
</dbReference>
<protein>
    <recommendedName>
        <fullName evidence="2">VWFA domain-containing protein</fullName>
    </recommendedName>
</protein>
<accession>A0AAE9JPJ8</accession>